<evidence type="ECO:0000313" key="4">
    <source>
        <dbReference type="RefSeq" id="XP_033537038.1"/>
    </source>
</evidence>
<reference evidence="4" key="3">
    <citation type="submission" date="2025-04" db="UniProtKB">
        <authorList>
            <consortium name="RefSeq"/>
        </authorList>
    </citation>
    <scope>IDENTIFICATION</scope>
    <source>
        <strain evidence="4">CBS 781.70</strain>
    </source>
</reference>
<name>A0A6G1GBD3_9PEZI</name>
<protein>
    <submittedName>
        <fullName evidence="2 4">Uncharacterized protein</fullName>
    </submittedName>
</protein>
<evidence type="ECO:0000256" key="1">
    <source>
        <dbReference type="SAM" id="MobiDB-lite"/>
    </source>
</evidence>
<evidence type="ECO:0000313" key="3">
    <source>
        <dbReference type="Proteomes" id="UP000504638"/>
    </source>
</evidence>
<keyword evidence="3" id="KW-1185">Reference proteome</keyword>
<feature type="region of interest" description="Disordered" evidence="1">
    <location>
        <begin position="1"/>
        <end position="21"/>
    </location>
</feature>
<accession>A0A6G1GBD3</accession>
<dbReference type="EMBL" id="ML975151">
    <property type="protein sequence ID" value="KAF1815407.1"/>
    <property type="molecule type" value="Genomic_DNA"/>
</dbReference>
<dbReference type="AlphaFoldDB" id="A0A6G1GBD3"/>
<dbReference type="Proteomes" id="UP000504638">
    <property type="component" value="Unplaced"/>
</dbReference>
<reference evidence="2 4" key="1">
    <citation type="submission" date="2020-01" db="EMBL/GenBank/DDBJ databases">
        <authorList>
            <consortium name="DOE Joint Genome Institute"/>
            <person name="Haridas S."/>
            <person name="Albert R."/>
            <person name="Binder M."/>
            <person name="Bloem J."/>
            <person name="Labutti K."/>
            <person name="Salamov A."/>
            <person name="Andreopoulos B."/>
            <person name="Baker S.E."/>
            <person name="Barry K."/>
            <person name="Bills G."/>
            <person name="Bluhm B.H."/>
            <person name="Cannon C."/>
            <person name="Castanera R."/>
            <person name="Culley D.E."/>
            <person name="Daum C."/>
            <person name="Ezra D."/>
            <person name="Gonzalez J.B."/>
            <person name="Henrissat B."/>
            <person name="Kuo A."/>
            <person name="Liang C."/>
            <person name="Lipzen A."/>
            <person name="Lutzoni F."/>
            <person name="Magnuson J."/>
            <person name="Mondo S."/>
            <person name="Nolan M."/>
            <person name="Ohm R."/>
            <person name="Pangilinan J."/>
            <person name="Park H.-J."/>
            <person name="Ramirez L."/>
            <person name="Alfaro M."/>
            <person name="Sun H."/>
            <person name="Tritt A."/>
            <person name="Yoshinaga Y."/>
            <person name="Zwiers L.-H."/>
            <person name="Turgeon B.G."/>
            <person name="Goodwin S.B."/>
            <person name="Spatafora J.W."/>
            <person name="Crous P.W."/>
            <person name="Grigoriev I.V."/>
        </authorList>
    </citation>
    <scope>NUCLEOTIDE SEQUENCE</scope>
    <source>
        <strain evidence="2 4">CBS 781.70</strain>
    </source>
</reference>
<proteinExistence type="predicted"/>
<dbReference type="GeneID" id="54419300"/>
<sequence length="145" mass="16489">MDKVMERPVTQNRLASGDGNGENEGNFVGACISDQDFGECLVDTDTDTDNSTLPLTRRWAWYCKPKSCPDYFAAWSCKSNFLPHLYETPIHREDATSRTREGHRNFAKTWREETAYNLSELKNQPSEGDNDTVKEMQCVVGADKK</sequence>
<organism evidence="2">
    <name type="scientific">Eremomyces bilateralis CBS 781.70</name>
    <dbReference type="NCBI Taxonomy" id="1392243"/>
    <lineage>
        <taxon>Eukaryota</taxon>
        <taxon>Fungi</taxon>
        <taxon>Dikarya</taxon>
        <taxon>Ascomycota</taxon>
        <taxon>Pezizomycotina</taxon>
        <taxon>Dothideomycetes</taxon>
        <taxon>Dothideomycetes incertae sedis</taxon>
        <taxon>Eremomycetales</taxon>
        <taxon>Eremomycetaceae</taxon>
        <taxon>Eremomyces</taxon>
    </lineage>
</organism>
<reference evidence="4" key="2">
    <citation type="submission" date="2020-04" db="EMBL/GenBank/DDBJ databases">
        <authorList>
            <consortium name="NCBI Genome Project"/>
        </authorList>
    </citation>
    <scope>NUCLEOTIDE SEQUENCE</scope>
    <source>
        <strain evidence="4">CBS 781.70</strain>
    </source>
</reference>
<gene>
    <name evidence="2 4" type="ORF">P152DRAFT_455112</name>
</gene>
<dbReference type="RefSeq" id="XP_033537038.1">
    <property type="nucleotide sequence ID" value="XM_033678730.1"/>
</dbReference>
<evidence type="ECO:0000313" key="2">
    <source>
        <dbReference type="EMBL" id="KAF1815407.1"/>
    </source>
</evidence>
<dbReference type="OrthoDB" id="4408837at2759"/>